<gene>
    <name evidence="2" type="ORF">C7455_101562</name>
</gene>
<accession>A0A316GNR8</accession>
<protein>
    <submittedName>
        <fullName evidence="2">Uncharacterized protein</fullName>
    </submittedName>
</protein>
<keyword evidence="3" id="KW-1185">Reference proteome</keyword>
<sequence>MGKEARRLDPHHLDPDGLERQNKLQRMTVIRVQHRIHSLIGQGKFAVVSLQGPWHWPQPPRPLRIRGVWSVSDTAKSYECAPKSREILSVLSVDPSRVTSDEVAGSGFFS</sequence>
<comment type="caution">
    <text evidence="2">The sequence shown here is derived from an EMBL/GenBank/DDBJ whole genome shotgun (WGS) entry which is preliminary data.</text>
</comment>
<evidence type="ECO:0000313" key="3">
    <source>
        <dbReference type="Proteomes" id="UP000245708"/>
    </source>
</evidence>
<evidence type="ECO:0000313" key="2">
    <source>
        <dbReference type="EMBL" id="PWK62534.1"/>
    </source>
</evidence>
<proteinExistence type="predicted"/>
<evidence type="ECO:0000256" key="1">
    <source>
        <dbReference type="SAM" id="MobiDB-lite"/>
    </source>
</evidence>
<name>A0A316GNR8_9RHOB</name>
<dbReference type="EMBL" id="QGGW01000001">
    <property type="protein sequence ID" value="PWK62534.1"/>
    <property type="molecule type" value="Genomic_DNA"/>
</dbReference>
<feature type="region of interest" description="Disordered" evidence="1">
    <location>
        <begin position="1"/>
        <end position="20"/>
    </location>
</feature>
<dbReference type="RefSeq" id="WP_109665177.1">
    <property type="nucleotide sequence ID" value="NZ_QGGW01000001.1"/>
</dbReference>
<dbReference type="Proteomes" id="UP000245708">
    <property type="component" value="Unassembled WGS sequence"/>
</dbReference>
<reference evidence="2 3" key="1">
    <citation type="submission" date="2018-05" db="EMBL/GenBank/DDBJ databases">
        <title>Genomic Encyclopedia of Type Strains, Phase IV (KMG-IV): sequencing the most valuable type-strain genomes for metagenomic binning, comparative biology and taxonomic classification.</title>
        <authorList>
            <person name="Goeker M."/>
        </authorList>
    </citation>
    <scope>NUCLEOTIDE SEQUENCE [LARGE SCALE GENOMIC DNA]</scope>
    <source>
        <strain evidence="2 3">DSM 16097</strain>
    </source>
</reference>
<organism evidence="2 3">
    <name type="scientific">Roseicyclus mahoneyensis</name>
    <dbReference type="NCBI Taxonomy" id="164332"/>
    <lineage>
        <taxon>Bacteria</taxon>
        <taxon>Pseudomonadati</taxon>
        <taxon>Pseudomonadota</taxon>
        <taxon>Alphaproteobacteria</taxon>
        <taxon>Rhodobacterales</taxon>
        <taxon>Roseobacteraceae</taxon>
        <taxon>Roseicyclus</taxon>
    </lineage>
</organism>
<dbReference type="AlphaFoldDB" id="A0A316GNR8"/>